<dbReference type="InterPro" id="IPR036688">
    <property type="entry name" value="MoeA_C_domain_IV_sf"/>
</dbReference>
<dbReference type="GO" id="GO:0006777">
    <property type="term" value="P:Mo-molybdopterin cofactor biosynthetic process"/>
    <property type="evidence" value="ECO:0007669"/>
    <property type="project" value="UniProtKB-UniRule"/>
</dbReference>
<dbReference type="Pfam" id="PF03453">
    <property type="entry name" value="MoeA_N"/>
    <property type="match status" value="1"/>
</dbReference>
<accession>A0A371X4S8</accession>
<dbReference type="SMART" id="SM00852">
    <property type="entry name" value="MoCF_biosynth"/>
    <property type="match status" value="1"/>
</dbReference>
<evidence type="ECO:0000256" key="10">
    <source>
        <dbReference type="ARBA" id="ARBA00047317"/>
    </source>
</evidence>
<dbReference type="InterPro" id="IPR005110">
    <property type="entry name" value="MoeA_linker/N"/>
</dbReference>
<name>A0A371X4S8_9HYPH</name>
<dbReference type="GO" id="GO:0005829">
    <property type="term" value="C:cytosol"/>
    <property type="evidence" value="ECO:0007669"/>
    <property type="project" value="TreeGrafter"/>
</dbReference>
<dbReference type="SUPFAM" id="SSF53218">
    <property type="entry name" value="Molybdenum cofactor biosynthesis proteins"/>
    <property type="match status" value="1"/>
</dbReference>
<dbReference type="InterPro" id="IPR001453">
    <property type="entry name" value="MoaB/Mog_dom"/>
</dbReference>
<comment type="pathway">
    <text evidence="3 11">Cofactor biosynthesis; molybdopterin biosynthesis.</text>
</comment>
<evidence type="ECO:0000256" key="8">
    <source>
        <dbReference type="ARBA" id="ARBA00022842"/>
    </source>
</evidence>
<organism evidence="13 14">
    <name type="scientific">Fulvimarina endophytica</name>
    <dbReference type="NCBI Taxonomy" id="2293836"/>
    <lineage>
        <taxon>Bacteria</taxon>
        <taxon>Pseudomonadati</taxon>
        <taxon>Pseudomonadota</taxon>
        <taxon>Alphaproteobacteria</taxon>
        <taxon>Hyphomicrobiales</taxon>
        <taxon>Aurantimonadaceae</taxon>
        <taxon>Fulvimarina</taxon>
    </lineage>
</organism>
<protein>
    <recommendedName>
        <fullName evidence="11">Molybdopterin molybdenumtransferase</fullName>
        <ecNumber evidence="11">2.10.1.1</ecNumber>
    </recommendedName>
</protein>
<keyword evidence="6 11" id="KW-0808">Transferase</keyword>
<dbReference type="Pfam" id="PF03454">
    <property type="entry name" value="MoeA_C"/>
    <property type="match status" value="1"/>
</dbReference>
<evidence type="ECO:0000313" key="14">
    <source>
        <dbReference type="Proteomes" id="UP000264310"/>
    </source>
</evidence>
<dbReference type="FunFam" id="3.40.980.10:FF:000004">
    <property type="entry name" value="Molybdopterin molybdenumtransferase"/>
    <property type="match status" value="1"/>
</dbReference>
<dbReference type="EMBL" id="QURL01000003">
    <property type="protein sequence ID" value="RFC64242.1"/>
    <property type="molecule type" value="Genomic_DNA"/>
</dbReference>
<keyword evidence="14" id="KW-1185">Reference proteome</keyword>
<evidence type="ECO:0000256" key="11">
    <source>
        <dbReference type="RuleBase" id="RU365090"/>
    </source>
</evidence>
<evidence type="ECO:0000313" key="13">
    <source>
        <dbReference type="EMBL" id="RFC64242.1"/>
    </source>
</evidence>
<keyword evidence="7 11" id="KW-0479">Metal-binding</keyword>
<dbReference type="UniPathway" id="UPA00344"/>
<comment type="catalytic activity">
    <reaction evidence="10">
        <text>adenylyl-molybdopterin + molybdate = Mo-molybdopterin + AMP + H(+)</text>
        <dbReference type="Rhea" id="RHEA:35047"/>
        <dbReference type="ChEBI" id="CHEBI:15378"/>
        <dbReference type="ChEBI" id="CHEBI:36264"/>
        <dbReference type="ChEBI" id="CHEBI:62727"/>
        <dbReference type="ChEBI" id="CHEBI:71302"/>
        <dbReference type="ChEBI" id="CHEBI:456215"/>
        <dbReference type="EC" id="2.10.1.1"/>
    </reaction>
</comment>
<dbReference type="PANTHER" id="PTHR10192:SF5">
    <property type="entry name" value="GEPHYRIN"/>
    <property type="match status" value="1"/>
</dbReference>
<dbReference type="Proteomes" id="UP000264310">
    <property type="component" value="Unassembled WGS sequence"/>
</dbReference>
<gene>
    <name evidence="13" type="ORF">DYI37_07835</name>
</gene>
<evidence type="ECO:0000256" key="9">
    <source>
        <dbReference type="ARBA" id="ARBA00023150"/>
    </source>
</evidence>
<comment type="function">
    <text evidence="2 11">Catalyzes the insertion of molybdate into adenylated molybdopterin with the concomitant release of AMP.</text>
</comment>
<keyword evidence="8 11" id="KW-0460">Magnesium</keyword>
<evidence type="ECO:0000256" key="5">
    <source>
        <dbReference type="ARBA" id="ARBA00022505"/>
    </source>
</evidence>
<dbReference type="InterPro" id="IPR036425">
    <property type="entry name" value="MoaB/Mog-like_dom_sf"/>
</dbReference>
<dbReference type="PANTHER" id="PTHR10192">
    <property type="entry name" value="MOLYBDOPTERIN BIOSYNTHESIS PROTEIN"/>
    <property type="match status" value="1"/>
</dbReference>
<dbReference type="InterPro" id="IPR005111">
    <property type="entry name" value="MoeA_C_domain_IV"/>
</dbReference>
<dbReference type="AlphaFoldDB" id="A0A371X4S8"/>
<comment type="similarity">
    <text evidence="4 11">Belongs to the MoeA family.</text>
</comment>
<evidence type="ECO:0000256" key="1">
    <source>
        <dbReference type="ARBA" id="ARBA00001946"/>
    </source>
</evidence>
<keyword evidence="9 11" id="KW-0501">Molybdenum cofactor biosynthesis</keyword>
<proteinExistence type="inferred from homology"/>
<dbReference type="OrthoDB" id="9804758at2"/>
<reference evidence="13 14" key="1">
    <citation type="submission" date="2018-08" db="EMBL/GenBank/DDBJ databases">
        <title>Fulvimarina sp. 85, whole genome shotgun sequence.</title>
        <authorList>
            <person name="Tuo L."/>
        </authorList>
    </citation>
    <scope>NUCLEOTIDE SEQUENCE [LARGE SCALE GENOMIC DNA]</scope>
    <source>
        <strain evidence="13 14">85</strain>
    </source>
</reference>
<dbReference type="EC" id="2.10.1.1" evidence="11"/>
<sequence>MSLLPVEEARRRVLEGAGPVSRTESVPLRASRGRVLAVDLAARRSQPGFDASAMDGYAVRAADAATGSILAVLGEAAAGHGWEGSVGEGEALRIFTGAPLPAGADAILIQEDTEPAGEGRIRVTESPAPAAHIRRAGIDFAEGAILMRAGTRLTSGAVALAASGGYPDLQVLARPRIAILATGDELVLPGDALGPHQIVASNTFGIAALVEENGGEVLDCGIAPDDESAIAARFDEAYEAGADVFVTIGGASVGDHDLVGKVFADRGVELDFWKVAMRPGKPFMAGRKGAMRIAGLPGNPASSLVAATLFLAPLVRRLAGLADRPFTREGVLRADMPANGARANFVRAVFEGEDEAGRPRLLPLGKQDSSLLSVYARADGLLMRPVDAPAAKAGDPCLYVPLGLDG</sequence>
<dbReference type="InterPro" id="IPR036135">
    <property type="entry name" value="MoeA_linker/N_sf"/>
</dbReference>
<comment type="caution">
    <text evidence="13">The sequence shown here is derived from an EMBL/GenBank/DDBJ whole genome shotgun (WGS) entry which is preliminary data.</text>
</comment>
<evidence type="ECO:0000256" key="7">
    <source>
        <dbReference type="ARBA" id="ARBA00022723"/>
    </source>
</evidence>
<dbReference type="RefSeq" id="WP_116682658.1">
    <property type="nucleotide sequence ID" value="NZ_QURL01000003.1"/>
</dbReference>
<dbReference type="Gene3D" id="2.170.190.11">
    <property type="entry name" value="Molybdopterin biosynthesis moea protein, domain 3"/>
    <property type="match status" value="1"/>
</dbReference>
<dbReference type="Gene3D" id="3.40.980.10">
    <property type="entry name" value="MoaB/Mog-like domain"/>
    <property type="match status" value="1"/>
</dbReference>
<dbReference type="GO" id="GO:0046872">
    <property type="term" value="F:metal ion binding"/>
    <property type="evidence" value="ECO:0007669"/>
    <property type="project" value="UniProtKB-UniRule"/>
</dbReference>
<dbReference type="GO" id="GO:0061599">
    <property type="term" value="F:molybdopterin molybdotransferase activity"/>
    <property type="evidence" value="ECO:0007669"/>
    <property type="project" value="UniProtKB-UniRule"/>
</dbReference>
<dbReference type="NCBIfam" id="NF045515">
    <property type="entry name" value="Glp_gephyrin"/>
    <property type="match status" value="1"/>
</dbReference>
<dbReference type="Pfam" id="PF00994">
    <property type="entry name" value="MoCF_biosynth"/>
    <property type="match status" value="1"/>
</dbReference>
<dbReference type="SUPFAM" id="SSF63867">
    <property type="entry name" value="MoeA C-terminal domain-like"/>
    <property type="match status" value="1"/>
</dbReference>
<keyword evidence="5 11" id="KW-0500">Molybdenum</keyword>
<dbReference type="SUPFAM" id="SSF63882">
    <property type="entry name" value="MoeA N-terminal region -like"/>
    <property type="match status" value="1"/>
</dbReference>
<dbReference type="CDD" id="cd00887">
    <property type="entry name" value="MoeA"/>
    <property type="match status" value="1"/>
</dbReference>
<comment type="cofactor">
    <cofactor evidence="1 11">
        <name>Mg(2+)</name>
        <dbReference type="ChEBI" id="CHEBI:18420"/>
    </cofactor>
</comment>
<evidence type="ECO:0000256" key="2">
    <source>
        <dbReference type="ARBA" id="ARBA00002901"/>
    </source>
</evidence>
<evidence type="ECO:0000259" key="12">
    <source>
        <dbReference type="SMART" id="SM00852"/>
    </source>
</evidence>
<evidence type="ECO:0000256" key="6">
    <source>
        <dbReference type="ARBA" id="ARBA00022679"/>
    </source>
</evidence>
<dbReference type="InterPro" id="IPR038987">
    <property type="entry name" value="MoeA-like"/>
</dbReference>
<evidence type="ECO:0000256" key="4">
    <source>
        <dbReference type="ARBA" id="ARBA00010763"/>
    </source>
</evidence>
<evidence type="ECO:0000256" key="3">
    <source>
        <dbReference type="ARBA" id="ARBA00005046"/>
    </source>
</evidence>
<dbReference type="Gene3D" id="2.40.340.10">
    <property type="entry name" value="MoeA, C-terminal, domain IV"/>
    <property type="match status" value="1"/>
</dbReference>
<dbReference type="Gene3D" id="3.90.105.10">
    <property type="entry name" value="Molybdopterin biosynthesis moea protein, domain 2"/>
    <property type="match status" value="1"/>
</dbReference>
<feature type="domain" description="MoaB/Mog" evidence="12">
    <location>
        <begin position="178"/>
        <end position="317"/>
    </location>
</feature>